<evidence type="ECO:0000313" key="4">
    <source>
        <dbReference type="Proteomes" id="UP000041254"/>
    </source>
</evidence>
<feature type="compositionally biased region" description="Basic and acidic residues" evidence="1">
    <location>
        <begin position="328"/>
        <end position="341"/>
    </location>
</feature>
<feature type="region of interest" description="Disordered" evidence="1">
    <location>
        <begin position="233"/>
        <end position="252"/>
    </location>
</feature>
<dbReference type="VEuPathDB" id="CryptoDB:Vbra_4622"/>
<dbReference type="Proteomes" id="UP000041254">
    <property type="component" value="Unassembled WGS sequence"/>
</dbReference>
<feature type="region of interest" description="Disordered" evidence="1">
    <location>
        <begin position="321"/>
        <end position="341"/>
    </location>
</feature>
<reference evidence="3 4" key="1">
    <citation type="submission" date="2014-11" db="EMBL/GenBank/DDBJ databases">
        <authorList>
            <person name="Zhu J."/>
            <person name="Qi W."/>
            <person name="Song R."/>
        </authorList>
    </citation>
    <scope>NUCLEOTIDE SEQUENCE [LARGE SCALE GENOMIC DNA]</scope>
</reference>
<name>A0A0G4GYL7_VITBC</name>
<sequence>AFACKDSSAKYVLEQYEEGVKDTYDEFDGVLAFKRLKAKMESNPAFAEFSAQREFDAFAWDIKKSALDNNAEFKRLAGKVNAQKEVLTATALKHAYIKVVPTAYKLPISEKIIKSDVTVDDAMERVRKLETAAAIIGASPGQHASMGVGAATTPMDVDEGARAAGDGESINCKYCLNDGYHHSDCKRLTHNKKMYGITLFPSSHRMKRAAELLNSQLEEVERKEKQRVIKDNNKGKNNKYNKGHDGGVRHDRHRRDADADWFRELLNREYGIKDLGKADVFVGIKIERDPLTGEMKLSQRAYIEKILKRFRWEHCNPASTPVASGVKLSKDHCPSTPEEKE</sequence>
<protein>
    <recommendedName>
        <fullName evidence="2">Reverse transcriptase Ty1/copia-type domain-containing protein</fullName>
    </recommendedName>
</protein>
<accession>A0A0G4GYL7</accession>
<feature type="non-terminal residue" evidence="3">
    <location>
        <position position="1"/>
    </location>
</feature>
<evidence type="ECO:0000256" key="1">
    <source>
        <dbReference type="SAM" id="MobiDB-lite"/>
    </source>
</evidence>
<dbReference type="InterPro" id="IPR013103">
    <property type="entry name" value="RVT_2"/>
</dbReference>
<dbReference type="InParanoid" id="A0A0G4GYL7"/>
<proteinExistence type="predicted"/>
<evidence type="ECO:0000259" key="2">
    <source>
        <dbReference type="Pfam" id="PF07727"/>
    </source>
</evidence>
<gene>
    <name evidence="3" type="ORF">Vbra_4622</name>
</gene>
<dbReference type="Pfam" id="PF07727">
    <property type="entry name" value="RVT_2"/>
    <property type="match status" value="1"/>
</dbReference>
<feature type="compositionally biased region" description="Basic and acidic residues" evidence="1">
    <location>
        <begin position="242"/>
        <end position="252"/>
    </location>
</feature>
<dbReference type="EMBL" id="CDMY01000883">
    <property type="protein sequence ID" value="CEM36230.1"/>
    <property type="molecule type" value="Genomic_DNA"/>
</dbReference>
<dbReference type="OrthoDB" id="447404at2759"/>
<keyword evidence="4" id="KW-1185">Reference proteome</keyword>
<dbReference type="AlphaFoldDB" id="A0A0G4GYL7"/>
<evidence type="ECO:0000313" key="3">
    <source>
        <dbReference type="EMBL" id="CEM36230.1"/>
    </source>
</evidence>
<feature type="domain" description="Reverse transcriptase Ty1/copia-type" evidence="2">
    <location>
        <begin position="262"/>
        <end position="322"/>
    </location>
</feature>
<organism evidence="3 4">
    <name type="scientific">Vitrella brassicaformis (strain CCMP3155)</name>
    <dbReference type="NCBI Taxonomy" id="1169540"/>
    <lineage>
        <taxon>Eukaryota</taxon>
        <taxon>Sar</taxon>
        <taxon>Alveolata</taxon>
        <taxon>Colpodellida</taxon>
        <taxon>Vitrellaceae</taxon>
        <taxon>Vitrella</taxon>
    </lineage>
</organism>